<dbReference type="EMBL" id="JANFNG010000011">
    <property type="protein sequence ID" value="MCQ4082071.1"/>
    <property type="molecule type" value="Genomic_DNA"/>
</dbReference>
<evidence type="ECO:0000256" key="4">
    <source>
        <dbReference type="ARBA" id="ARBA00022989"/>
    </source>
</evidence>
<dbReference type="Proteomes" id="UP001057702">
    <property type="component" value="Unassembled WGS sequence"/>
</dbReference>
<keyword evidence="3 6" id="KW-0812">Transmembrane</keyword>
<accession>A0ABT1PWN5</accession>
<feature type="domain" description="Phosphatidylglycerol lysyltransferase C-terminal" evidence="7">
    <location>
        <begin position="522"/>
        <end position="829"/>
    </location>
</feature>
<dbReference type="RefSeq" id="WP_255920977.1">
    <property type="nucleotide sequence ID" value="NZ_JANFNG010000011.1"/>
</dbReference>
<name>A0ABT1PWN5_9ACTN</name>
<keyword evidence="5 6" id="KW-0472">Membrane</keyword>
<feature type="transmembrane region" description="Helical" evidence="6">
    <location>
        <begin position="486"/>
        <end position="504"/>
    </location>
</feature>
<evidence type="ECO:0000259" key="7">
    <source>
        <dbReference type="Pfam" id="PF09924"/>
    </source>
</evidence>
<reference evidence="8" key="1">
    <citation type="submission" date="2022-06" db="EMBL/GenBank/DDBJ databases">
        <title>Draft genome sequence of Streptomyces sp. RB6PN25 isolated from peat swamp forest in Thailand.</title>
        <authorList>
            <person name="Duangmal K."/>
            <person name="Klaysubun C."/>
        </authorList>
    </citation>
    <scope>NUCLEOTIDE SEQUENCE</scope>
    <source>
        <strain evidence="8">RB6PN25</strain>
    </source>
</reference>
<feature type="transmembrane region" description="Helical" evidence="6">
    <location>
        <begin position="59"/>
        <end position="78"/>
    </location>
</feature>
<feature type="transmembrane region" description="Helical" evidence="6">
    <location>
        <begin position="177"/>
        <end position="197"/>
    </location>
</feature>
<evidence type="ECO:0000256" key="1">
    <source>
        <dbReference type="ARBA" id="ARBA00004651"/>
    </source>
</evidence>
<evidence type="ECO:0000256" key="6">
    <source>
        <dbReference type="SAM" id="Phobius"/>
    </source>
</evidence>
<feature type="transmembrane region" description="Helical" evidence="6">
    <location>
        <begin position="359"/>
        <end position="379"/>
    </location>
</feature>
<dbReference type="PANTHER" id="PTHR34697:SF2">
    <property type="entry name" value="PHOSPHATIDYLGLYCEROL LYSYLTRANSFERASE"/>
    <property type="match status" value="1"/>
</dbReference>
<protein>
    <submittedName>
        <fullName evidence="8">Phosphatidylglycerol lysyltransferase domain-containing protein</fullName>
    </submittedName>
</protein>
<proteinExistence type="predicted"/>
<dbReference type="InterPro" id="IPR051211">
    <property type="entry name" value="PG_lysyltransferase"/>
</dbReference>
<dbReference type="Pfam" id="PF09924">
    <property type="entry name" value="LPG_synthase_C"/>
    <property type="match status" value="1"/>
</dbReference>
<evidence type="ECO:0000256" key="2">
    <source>
        <dbReference type="ARBA" id="ARBA00022475"/>
    </source>
</evidence>
<keyword evidence="2" id="KW-1003">Cell membrane</keyword>
<comment type="caution">
    <text evidence="8">The sequence shown here is derived from an EMBL/GenBank/DDBJ whole genome shotgun (WGS) entry which is preliminary data.</text>
</comment>
<comment type="subcellular location">
    <subcellularLocation>
        <location evidence="1">Cell membrane</location>
        <topology evidence="1">Multi-pass membrane protein</topology>
    </subcellularLocation>
</comment>
<feature type="transmembrane region" description="Helical" evidence="6">
    <location>
        <begin position="90"/>
        <end position="112"/>
    </location>
</feature>
<feature type="transmembrane region" description="Helical" evidence="6">
    <location>
        <begin position="331"/>
        <end position="352"/>
    </location>
</feature>
<feature type="transmembrane region" description="Helical" evidence="6">
    <location>
        <begin position="124"/>
        <end position="145"/>
    </location>
</feature>
<feature type="transmembrane region" description="Helical" evidence="6">
    <location>
        <begin position="391"/>
        <end position="410"/>
    </location>
</feature>
<dbReference type="PANTHER" id="PTHR34697">
    <property type="entry name" value="PHOSPHATIDYLGLYCEROL LYSYLTRANSFERASE"/>
    <property type="match status" value="1"/>
</dbReference>
<keyword evidence="4 6" id="KW-1133">Transmembrane helix</keyword>
<feature type="transmembrane region" description="Helical" evidence="6">
    <location>
        <begin position="422"/>
        <end position="444"/>
    </location>
</feature>
<evidence type="ECO:0000256" key="5">
    <source>
        <dbReference type="ARBA" id="ARBA00023136"/>
    </source>
</evidence>
<feature type="transmembrane region" description="Helical" evidence="6">
    <location>
        <begin position="21"/>
        <end position="39"/>
    </location>
</feature>
<dbReference type="InterPro" id="IPR024320">
    <property type="entry name" value="LPG_synthase_C"/>
</dbReference>
<evidence type="ECO:0000313" key="9">
    <source>
        <dbReference type="Proteomes" id="UP001057702"/>
    </source>
</evidence>
<evidence type="ECO:0000256" key="3">
    <source>
        <dbReference type="ARBA" id="ARBA00022692"/>
    </source>
</evidence>
<sequence>MWHWLVETYRSRIADSGREPLFLLLVGLILSFLFIRFSVRMIRRGVRWWPGNVSPGGLHIHHVVFGQAMMLIGGIGSFTLRGNAPVARDVLAVIFGIGCGLVLDEFALVLHLEDVYWSEQGRKSVDAVILAIAWIALLLLGNAPLGGFTGPLTAAQIVYGAFNVGCVVISLLKGKVWTGLLGVMIPVIAVVGAVRLARPASPWARWRYYSRPRRLARAERRDQRVHRRLMAVRTSVYNALAGAPHLETVEAAAARAAGQVRKRGRERAPGRARPLPAGLVPSRTELLLRPLSAASAAAVVWYLRAAATLDVVTGLIAPFRERVHLANSGDYFTPFLVTAGFTAALLAFLLAVMLRRRKLAAWIITTLLAGGNAVLYWLAMIFLPEMRIHPLNWASTGITTAVLVALLIAAPVCRVRGERGNIALGLVYFVVGGVVAAGLGTVLVHQTDTTAPASWSTCLRYAVLRIFTLSSLLGLPEVTVPAWTDFVINVLSLALFLQVLRAFFRSPRGRARLQPGDEMRLRALLEAYGQTDSLGYFELRRDKAVSWSPSQNAAVLYRVANGVALASGDPVGDPEERAGAIAAWLQTARTHAWVPAVVSASQSAAQEYGRAGLKVLAYGDEAVVDVASFGLEGEPMRGLLGVRRRARAAGYTVVVRRHRDIPEAEMARLAHLANAWRHGTADRGLTMALGRLGDPADGACVMAECRDAQDRTCALMSLVPWGRTGLTLDLMRRDRESAGELTAYLITEVLLRARDDAGTLAGIERVSLNLATFRAADTEGTAGGRPGTGPVFRLYRGILRVVSRRQHLEALHRANAAFLPRWEPRFMLYERRTELPRIAIADATAEGFVMAPRLRGASPPLPSPGRQA</sequence>
<keyword evidence="9" id="KW-1185">Reference proteome</keyword>
<gene>
    <name evidence="8" type="ORF">NGB36_16010</name>
</gene>
<feature type="transmembrane region" description="Helical" evidence="6">
    <location>
        <begin position="152"/>
        <end position="171"/>
    </location>
</feature>
<evidence type="ECO:0000313" key="8">
    <source>
        <dbReference type="EMBL" id="MCQ4082071.1"/>
    </source>
</evidence>
<organism evidence="8 9">
    <name type="scientific">Streptomyces humicola</name>
    <dbReference type="NCBI Taxonomy" id="2953240"/>
    <lineage>
        <taxon>Bacteria</taxon>
        <taxon>Bacillati</taxon>
        <taxon>Actinomycetota</taxon>
        <taxon>Actinomycetes</taxon>
        <taxon>Kitasatosporales</taxon>
        <taxon>Streptomycetaceae</taxon>
        <taxon>Streptomyces</taxon>
    </lineage>
</organism>